<dbReference type="GO" id="GO:0005783">
    <property type="term" value="C:endoplasmic reticulum"/>
    <property type="evidence" value="ECO:0007669"/>
    <property type="project" value="TreeGrafter"/>
</dbReference>
<dbReference type="PRINTS" id="PR00625">
    <property type="entry name" value="JDOMAIN"/>
</dbReference>
<keyword evidence="1" id="KW-0143">Chaperone</keyword>
<comment type="subunit">
    <text evidence="5">Interacts with HSPA5/BiP; interaction is direct. Interacts with ERN1/IRE1 (via the luminal region). Interacts with DERL1.</text>
</comment>
<evidence type="ECO:0000313" key="10">
    <source>
        <dbReference type="RefSeq" id="XP_017030912.1"/>
    </source>
</evidence>
<evidence type="ECO:0000256" key="7">
    <source>
        <dbReference type="SAM" id="Phobius"/>
    </source>
</evidence>
<evidence type="ECO:0000259" key="8">
    <source>
        <dbReference type="PROSITE" id="PS50076"/>
    </source>
</evidence>
<sequence length="175" mass="19557">MGKDYYKILGIERNASSEEVKKGYRRMALRYHPDKNNHPQAEDKFKEVAAAYEILSDKEKRAIYDKYGEEDLKFGERPVPFAQPTSDMLLFMVAIGGVALFAFGAYKAFQHFTGKKETSSSNDGSSSDEGRSQPKISKGKRKKNEGSSTFQMAPKMPKGCQQNRKGSCAHVPASD</sequence>
<dbReference type="InterPro" id="IPR001623">
    <property type="entry name" value="DnaJ_domain"/>
</dbReference>
<evidence type="ECO:0000256" key="5">
    <source>
        <dbReference type="ARBA" id="ARBA00046365"/>
    </source>
</evidence>
<dbReference type="Gene3D" id="1.10.287.110">
    <property type="entry name" value="DnaJ domain"/>
    <property type="match status" value="1"/>
</dbReference>
<dbReference type="Pfam" id="PF00226">
    <property type="entry name" value="DnaJ"/>
    <property type="match status" value="1"/>
</dbReference>
<keyword evidence="7" id="KW-0472">Membrane</keyword>
<organism evidence="9 10">
    <name type="scientific">Drosophila kikkawai</name>
    <name type="common">Fruit fly</name>
    <dbReference type="NCBI Taxonomy" id="30033"/>
    <lineage>
        <taxon>Eukaryota</taxon>
        <taxon>Metazoa</taxon>
        <taxon>Ecdysozoa</taxon>
        <taxon>Arthropoda</taxon>
        <taxon>Hexapoda</taxon>
        <taxon>Insecta</taxon>
        <taxon>Pterygota</taxon>
        <taxon>Neoptera</taxon>
        <taxon>Endopterygota</taxon>
        <taxon>Diptera</taxon>
        <taxon>Brachycera</taxon>
        <taxon>Muscomorpha</taxon>
        <taxon>Ephydroidea</taxon>
        <taxon>Drosophilidae</taxon>
        <taxon>Drosophila</taxon>
        <taxon>Sophophora</taxon>
    </lineage>
</organism>
<evidence type="ECO:0000256" key="1">
    <source>
        <dbReference type="ARBA" id="ARBA00023186"/>
    </source>
</evidence>
<dbReference type="InterPro" id="IPR018253">
    <property type="entry name" value="DnaJ_domain_CS"/>
</dbReference>
<keyword evidence="7" id="KW-0812">Transmembrane</keyword>
<accession>A0A6P4IPL7</accession>
<dbReference type="PANTHER" id="PTHR44360:SF1">
    <property type="entry name" value="DNAJ HOMOLOG SUBFAMILY B MEMBER 9"/>
    <property type="match status" value="1"/>
</dbReference>
<feature type="region of interest" description="Disordered" evidence="6">
    <location>
        <begin position="115"/>
        <end position="175"/>
    </location>
</feature>
<dbReference type="GeneID" id="108080603"/>
<dbReference type="InterPro" id="IPR051948">
    <property type="entry name" value="Hsp70_co-chaperone_J-domain"/>
</dbReference>
<evidence type="ECO:0000256" key="3">
    <source>
        <dbReference type="ARBA" id="ARBA00041533"/>
    </source>
</evidence>
<dbReference type="PROSITE" id="PS00636">
    <property type="entry name" value="DNAJ_1"/>
    <property type="match status" value="1"/>
</dbReference>
<dbReference type="GO" id="GO:0051787">
    <property type="term" value="F:misfolded protein binding"/>
    <property type="evidence" value="ECO:0007669"/>
    <property type="project" value="TreeGrafter"/>
</dbReference>
<dbReference type="GO" id="GO:0051087">
    <property type="term" value="F:protein-folding chaperone binding"/>
    <property type="evidence" value="ECO:0007669"/>
    <property type="project" value="TreeGrafter"/>
</dbReference>
<evidence type="ECO:0000313" key="9">
    <source>
        <dbReference type="Proteomes" id="UP001652661"/>
    </source>
</evidence>
<dbReference type="InterPro" id="IPR036869">
    <property type="entry name" value="J_dom_sf"/>
</dbReference>
<dbReference type="Proteomes" id="UP001652661">
    <property type="component" value="Chromosome 3L"/>
</dbReference>
<name>A0A6P4IPL7_DROKI</name>
<dbReference type="SUPFAM" id="SSF46565">
    <property type="entry name" value="Chaperone J-domain"/>
    <property type="match status" value="1"/>
</dbReference>
<evidence type="ECO:0000256" key="4">
    <source>
        <dbReference type="ARBA" id="ARBA00045428"/>
    </source>
</evidence>
<feature type="transmembrane region" description="Helical" evidence="7">
    <location>
        <begin position="88"/>
        <end position="106"/>
    </location>
</feature>
<evidence type="ECO:0000256" key="2">
    <source>
        <dbReference type="ARBA" id="ARBA00040158"/>
    </source>
</evidence>
<protein>
    <recommendedName>
        <fullName evidence="2">DnaJ homolog subfamily B member 9</fullName>
    </recommendedName>
    <alternativeName>
        <fullName evidence="3">Endoplasmic reticulum DNA J domain-containing protein 4</fullName>
    </alternativeName>
</protein>
<dbReference type="FunFam" id="1.10.287.110:FF:000175">
    <property type="entry name" value="GM22099"/>
    <property type="match status" value="1"/>
</dbReference>
<keyword evidence="9" id="KW-1185">Reference proteome</keyword>
<dbReference type="RefSeq" id="XP_017030912.1">
    <property type="nucleotide sequence ID" value="XM_017175423.2"/>
</dbReference>
<dbReference type="PANTHER" id="PTHR44360">
    <property type="entry name" value="DNAJ HOMOLOG SUBFAMILY B MEMBER 9"/>
    <property type="match status" value="1"/>
</dbReference>
<comment type="function">
    <text evidence="4">Co-chaperone for Hsp70 protein HSPA5/BiP that acts as a key repressor of the ERN1/IRE1-mediated unfolded protein response (UPR). J domain-containing co-chaperones stimulate the ATPase activity of Hsp70 proteins and are required for efficient substrate recognition by Hsp70 proteins. In the unstressed endoplasmic reticulum, interacts with the luminal region of ERN1/IRE1 and selectively recruits HSPA5/BiP: HSPA5/BiP disrupts the dimerization of the active ERN1/IRE1 luminal region, thereby inactivating ERN1/IRE1. Also involved in endoplasmic reticulum-associated degradation (ERAD) of misfolded proteins. Required for survival of B-cell progenitors and normal antibody production.</text>
</comment>
<evidence type="ECO:0000256" key="6">
    <source>
        <dbReference type="SAM" id="MobiDB-lite"/>
    </source>
</evidence>
<dbReference type="SMART" id="SM00271">
    <property type="entry name" value="DnaJ"/>
    <property type="match status" value="1"/>
</dbReference>
<keyword evidence="7" id="KW-1133">Transmembrane helix</keyword>
<reference evidence="10" key="1">
    <citation type="submission" date="2025-08" db="UniProtKB">
        <authorList>
            <consortium name="RefSeq"/>
        </authorList>
    </citation>
    <scope>IDENTIFICATION</scope>
    <source>
        <strain evidence="10">14028-0561.14</strain>
        <tissue evidence="10">Whole fly</tissue>
    </source>
</reference>
<proteinExistence type="predicted"/>
<dbReference type="OrthoDB" id="552049at2759"/>
<feature type="domain" description="J" evidence="8">
    <location>
        <begin position="4"/>
        <end position="68"/>
    </location>
</feature>
<gene>
    <name evidence="10" type="primary">LOC108080603</name>
</gene>
<dbReference type="GO" id="GO:0036503">
    <property type="term" value="P:ERAD pathway"/>
    <property type="evidence" value="ECO:0007669"/>
    <property type="project" value="TreeGrafter"/>
</dbReference>
<dbReference type="PROSITE" id="PS50076">
    <property type="entry name" value="DNAJ_2"/>
    <property type="match status" value="1"/>
</dbReference>
<dbReference type="AlphaFoldDB" id="A0A6P4IPL7"/>
<dbReference type="CDD" id="cd06257">
    <property type="entry name" value="DnaJ"/>
    <property type="match status" value="1"/>
</dbReference>